<reference evidence="5" key="1">
    <citation type="submission" date="2023-12" db="EMBL/GenBank/DDBJ databases">
        <title>Novel isolates from deep terrestrial aquifers shed light on the physiology and ecology of the class Limnochordia.</title>
        <authorList>
            <person name="Karnachuk O.V."/>
            <person name="Lukina A.P."/>
            <person name="Avakyan M.R."/>
            <person name="Kadnikov V."/>
            <person name="Begmatov S."/>
            <person name="Beletsky A.V."/>
            <person name="Mardanov A.V."/>
            <person name="Ravin N.V."/>
        </authorList>
    </citation>
    <scope>NUCLEOTIDE SEQUENCE [LARGE SCALE GENOMIC DNA]</scope>
    <source>
        <strain evidence="5">LN</strain>
    </source>
</reference>
<organism evidence="4 5">
    <name type="scientific">Geochorda subterranea</name>
    <dbReference type="NCBI Taxonomy" id="3109564"/>
    <lineage>
        <taxon>Bacteria</taxon>
        <taxon>Bacillati</taxon>
        <taxon>Bacillota</taxon>
        <taxon>Limnochordia</taxon>
        <taxon>Limnochordales</taxon>
        <taxon>Geochordaceae</taxon>
        <taxon>Geochorda</taxon>
    </lineage>
</organism>
<dbReference type="PANTHER" id="PTHR43540">
    <property type="entry name" value="PEROXYUREIDOACRYLATE/UREIDOACRYLATE AMIDOHYDROLASE-RELATED"/>
    <property type="match status" value="1"/>
</dbReference>
<dbReference type="GO" id="GO:0016787">
    <property type="term" value="F:hydrolase activity"/>
    <property type="evidence" value="ECO:0007669"/>
    <property type="project" value="UniProtKB-KW"/>
</dbReference>
<evidence type="ECO:0000313" key="5">
    <source>
        <dbReference type="Proteomes" id="UP001333102"/>
    </source>
</evidence>
<evidence type="ECO:0000256" key="1">
    <source>
        <dbReference type="ARBA" id="ARBA00006336"/>
    </source>
</evidence>
<dbReference type="Pfam" id="PF00857">
    <property type="entry name" value="Isochorismatase"/>
    <property type="match status" value="1"/>
</dbReference>
<dbReference type="InterPro" id="IPR036380">
    <property type="entry name" value="Isochorismatase-like_sf"/>
</dbReference>
<gene>
    <name evidence="4" type="ORF">VLY81_02295</name>
</gene>
<dbReference type="Gene3D" id="3.40.50.850">
    <property type="entry name" value="Isochorismatase-like"/>
    <property type="match status" value="1"/>
</dbReference>
<dbReference type="InterPro" id="IPR000868">
    <property type="entry name" value="Isochorismatase-like_dom"/>
</dbReference>
<dbReference type="EMBL" id="CP141614">
    <property type="protein sequence ID" value="WRP15026.1"/>
    <property type="molecule type" value="Genomic_DNA"/>
</dbReference>
<feature type="domain" description="Isochorismatase-like" evidence="3">
    <location>
        <begin position="31"/>
        <end position="228"/>
    </location>
</feature>
<dbReference type="Proteomes" id="UP001333102">
    <property type="component" value="Chromosome"/>
</dbReference>
<comment type="similarity">
    <text evidence="1">Belongs to the isochorismatase family.</text>
</comment>
<proteinExistence type="inferred from homology"/>
<evidence type="ECO:0000259" key="3">
    <source>
        <dbReference type="Pfam" id="PF00857"/>
    </source>
</evidence>
<accession>A0ABZ1BQE0</accession>
<keyword evidence="2 4" id="KW-0378">Hydrolase</keyword>
<dbReference type="CDD" id="cd00431">
    <property type="entry name" value="cysteine_hydrolases"/>
    <property type="match status" value="1"/>
</dbReference>
<sequence>MQAADRRVRLVDRSDLVGALRERLVVDPATTAVLAVDVHRGHLDPAVATMPVDPLRAGRVVEALQRLFSLARRVGIPIVYVTMNHRTLPHPGAESMSNPFWRAVEDARQSLTPGRRSTIKGHNLEGSSQTEFLPQIAPQPGDYRIDNKKRLSAFYGTDLEILLRILRVETTIVVGINTNTCVLCTCFEAFNRDLRVVVVPECVDSMYGEDLHVLGLENVSRCLGWVVPLDELESLLTRHAATRVARGGA</sequence>
<name>A0ABZ1BQE0_9FIRM</name>
<evidence type="ECO:0000313" key="4">
    <source>
        <dbReference type="EMBL" id="WRP15026.1"/>
    </source>
</evidence>
<dbReference type="InterPro" id="IPR050272">
    <property type="entry name" value="Isochorismatase-like_hydrls"/>
</dbReference>
<protein>
    <submittedName>
        <fullName evidence="4">Cysteine hydrolase</fullName>
    </submittedName>
</protein>
<dbReference type="SUPFAM" id="SSF52499">
    <property type="entry name" value="Isochorismatase-like hydrolases"/>
    <property type="match status" value="1"/>
</dbReference>
<evidence type="ECO:0000256" key="2">
    <source>
        <dbReference type="ARBA" id="ARBA00022801"/>
    </source>
</evidence>
<dbReference type="RefSeq" id="WP_324669415.1">
    <property type="nucleotide sequence ID" value="NZ_CP141614.1"/>
</dbReference>
<keyword evidence="5" id="KW-1185">Reference proteome</keyword>
<dbReference type="PANTHER" id="PTHR43540:SF6">
    <property type="entry name" value="ISOCHORISMATASE-LIKE DOMAIN-CONTAINING PROTEIN"/>
    <property type="match status" value="1"/>
</dbReference>